<gene>
    <name evidence="2" type="ORF">ACS04_26795</name>
</gene>
<dbReference type="Proteomes" id="UP000035932">
    <property type="component" value="Unassembled WGS sequence"/>
</dbReference>
<evidence type="ECO:0000256" key="1">
    <source>
        <dbReference type="SAM" id="MobiDB-lite"/>
    </source>
</evidence>
<evidence type="ECO:0000313" key="2">
    <source>
        <dbReference type="EMBL" id="KMO94803.1"/>
    </source>
</evidence>
<feature type="region of interest" description="Disordered" evidence="1">
    <location>
        <begin position="150"/>
        <end position="178"/>
    </location>
</feature>
<protein>
    <submittedName>
        <fullName evidence="2">Uncharacterized protein</fullName>
    </submittedName>
</protein>
<name>A0A0J6XJG1_9ACTN</name>
<organism evidence="2 3">
    <name type="scientific">Streptomyces roseus</name>
    <dbReference type="NCBI Taxonomy" id="66430"/>
    <lineage>
        <taxon>Bacteria</taxon>
        <taxon>Bacillati</taxon>
        <taxon>Actinomycetota</taxon>
        <taxon>Actinomycetes</taxon>
        <taxon>Kitasatosporales</taxon>
        <taxon>Streptomycetaceae</taxon>
        <taxon>Streptomyces</taxon>
    </lineage>
</organism>
<dbReference type="EMBL" id="LFML01000122">
    <property type="protein sequence ID" value="KMO94803.1"/>
    <property type="molecule type" value="Genomic_DNA"/>
</dbReference>
<dbReference type="OrthoDB" id="4332232at2"/>
<evidence type="ECO:0000313" key="3">
    <source>
        <dbReference type="Proteomes" id="UP000035932"/>
    </source>
</evidence>
<proteinExistence type="predicted"/>
<dbReference type="RefSeq" id="WP_048479355.1">
    <property type="nucleotide sequence ID" value="NZ_JBIRUD010000004.1"/>
</dbReference>
<reference evidence="2 3" key="1">
    <citation type="submission" date="2015-06" db="EMBL/GenBank/DDBJ databases">
        <title>Recapitulation of the evolution of biosynthetic gene clusters reveals hidden chemical diversity on bacterial genomes.</title>
        <authorList>
            <person name="Cruz-Morales P."/>
            <person name="Martinez-Guerrero C."/>
            <person name="Morales-Escalante M.A."/>
            <person name="Yanez-Guerra L.A."/>
            <person name="Kopp J.F."/>
            <person name="Feldmann J."/>
            <person name="Ramos-Aboites H.E."/>
            <person name="Barona-Gomez F."/>
        </authorList>
    </citation>
    <scope>NUCLEOTIDE SEQUENCE [LARGE SCALE GENOMIC DNA]</scope>
    <source>
        <strain evidence="2 3">ATCC 31245</strain>
    </source>
</reference>
<dbReference type="AlphaFoldDB" id="A0A0J6XJG1"/>
<accession>A0A0J6XJG1</accession>
<dbReference type="PATRIC" id="fig|66430.4.peg.908"/>
<keyword evidence="3" id="KW-1185">Reference proteome</keyword>
<comment type="caution">
    <text evidence="2">The sequence shown here is derived from an EMBL/GenBank/DDBJ whole genome shotgun (WGS) entry which is preliminary data.</text>
</comment>
<sequence length="178" mass="19785">MDAALAGLAGTTVGALAGFAGAWLAQRGQLRQQREQRAYAERVRWLDDKKGLYRDLLIAMNGWHDSLVSVWRDEDDGRLAQTRATAYKWSVEASLIASEPARTAVEELRRRFLAAQHAILSRTSTAERAPLEAVEEALALLEGALRAELSDPERPEVHRRSRQPWSVRRADVAPTSSA</sequence>